<gene>
    <name evidence="8" type="ORF">GTK09_16910</name>
</gene>
<dbReference type="InterPro" id="IPR003400">
    <property type="entry name" value="ExbD"/>
</dbReference>
<dbReference type="AlphaFoldDB" id="A0A6N9T405"/>
<dbReference type="GO" id="GO:0015031">
    <property type="term" value="P:protein transport"/>
    <property type="evidence" value="ECO:0007669"/>
    <property type="project" value="UniProtKB-KW"/>
</dbReference>
<evidence type="ECO:0000256" key="6">
    <source>
        <dbReference type="ARBA" id="ARBA00023136"/>
    </source>
</evidence>
<reference evidence="8 9" key="1">
    <citation type="submission" date="2020-01" db="EMBL/GenBank/DDBJ databases">
        <title>Jiella pacifica sp. nov.</title>
        <authorList>
            <person name="Xue Z."/>
            <person name="Zhu S."/>
            <person name="Chen J."/>
            <person name="Yang J."/>
        </authorList>
    </citation>
    <scope>NUCLEOTIDE SEQUENCE [LARGE SCALE GENOMIC DNA]</scope>
    <source>
        <strain evidence="8 9">40Bstr34</strain>
    </source>
</reference>
<keyword evidence="5" id="KW-1133">Transmembrane helix</keyword>
<sequence>MSLRRSAASRVLRPARRRPRADPAMPTINIVFLLLLFFLLAGTLTAPGESEIDPARVGAEAGERLPRPLLAITEDGALSLDGRTIARAELAEAIAGLTAPDGGDTPILYVLAARDLAGSVLVQILGEASAAGAATSLVVLNAGGGQASP</sequence>
<protein>
    <submittedName>
        <fullName evidence="8">Biopolymer transporter ExbD</fullName>
    </submittedName>
</protein>
<proteinExistence type="inferred from homology"/>
<accession>A0A6N9T405</accession>
<name>A0A6N9T405_9HYPH</name>
<evidence type="ECO:0000256" key="2">
    <source>
        <dbReference type="ARBA" id="ARBA00005811"/>
    </source>
</evidence>
<dbReference type="GO" id="GO:0022857">
    <property type="term" value="F:transmembrane transporter activity"/>
    <property type="evidence" value="ECO:0007669"/>
    <property type="project" value="InterPro"/>
</dbReference>
<evidence type="ECO:0000256" key="1">
    <source>
        <dbReference type="ARBA" id="ARBA00004162"/>
    </source>
</evidence>
<comment type="subcellular location">
    <subcellularLocation>
        <location evidence="1">Cell membrane</location>
        <topology evidence="1">Single-pass membrane protein</topology>
    </subcellularLocation>
    <subcellularLocation>
        <location evidence="7">Cell membrane</location>
        <topology evidence="7">Single-pass type II membrane protein</topology>
    </subcellularLocation>
</comment>
<evidence type="ECO:0000256" key="7">
    <source>
        <dbReference type="RuleBase" id="RU003879"/>
    </source>
</evidence>
<evidence type="ECO:0000256" key="5">
    <source>
        <dbReference type="ARBA" id="ARBA00022989"/>
    </source>
</evidence>
<keyword evidence="6" id="KW-0472">Membrane</keyword>
<organism evidence="8 9">
    <name type="scientific">Jiella pacifica</name>
    <dbReference type="NCBI Taxonomy" id="2696469"/>
    <lineage>
        <taxon>Bacteria</taxon>
        <taxon>Pseudomonadati</taxon>
        <taxon>Pseudomonadota</taxon>
        <taxon>Alphaproteobacteria</taxon>
        <taxon>Hyphomicrobiales</taxon>
        <taxon>Aurantimonadaceae</taxon>
        <taxon>Jiella</taxon>
    </lineage>
</organism>
<comment type="caution">
    <text evidence="8">The sequence shown here is derived from an EMBL/GenBank/DDBJ whole genome shotgun (WGS) entry which is preliminary data.</text>
</comment>
<keyword evidence="7" id="KW-0813">Transport</keyword>
<dbReference type="GO" id="GO:0005886">
    <property type="term" value="C:plasma membrane"/>
    <property type="evidence" value="ECO:0007669"/>
    <property type="project" value="UniProtKB-SubCell"/>
</dbReference>
<dbReference type="Pfam" id="PF02472">
    <property type="entry name" value="ExbD"/>
    <property type="match status" value="1"/>
</dbReference>
<evidence type="ECO:0000313" key="9">
    <source>
        <dbReference type="Proteomes" id="UP000469011"/>
    </source>
</evidence>
<keyword evidence="7" id="KW-0653">Protein transport</keyword>
<dbReference type="Proteomes" id="UP000469011">
    <property type="component" value="Unassembled WGS sequence"/>
</dbReference>
<evidence type="ECO:0000313" key="8">
    <source>
        <dbReference type="EMBL" id="NDW06103.1"/>
    </source>
</evidence>
<dbReference type="EMBL" id="JAAAMG010000014">
    <property type="protein sequence ID" value="NDW06103.1"/>
    <property type="molecule type" value="Genomic_DNA"/>
</dbReference>
<evidence type="ECO:0000256" key="4">
    <source>
        <dbReference type="ARBA" id="ARBA00022692"/>
    </source>
</evidence>
<keyword evidence="9" id="KW-1185">Reference proteome</keyword>
<comment type="similarity">
    <text evidence="2 7">Belongs to the ExbD/TolR family.</text>
</comment>
<keyword evidence="3" id="KW-1003">Cell membrane</keyword>
<dbReference type="RefSeq" id="WP_163464637.1">
    <property type="nucleotide sequence ID" value="NZ_JAAAMG010000014.1"/>
</dbReference>
<keyword evidence="4 7" id="KW-0812">Transmembrane</keyword>
<evidence type="ECO:0000256" key="3">
    <source>
        <dbReference type="ARBA" id="ARBA00022475"/>
    </source>
</evidence>